<dbReference type="Proteomes" id="UP000825935">
    <property type="component" value="Chromosome 23"/>
</dbReference>
<evidence type="ECO:0000256" key="1">
    <source>
        <dbReference type="ARBA" id="ARBA00012418"/>
    </source>
</evidence>
<keyword evidence="5" id="KW-0804">Transcription</keyword>
<keyword evidence="4" id="KW-0548">Nucleotidyltransferase</keyword>
<dbReference type="SUPFAM" id="SSF64484">
    <property type="entry name" value="beta and beta-prime subunits of DNA dependent RNA-polymerase"/>
    <property type="match status" value="1"/>
</dbReference>
<keyword evidence="8" id="KW-1185">Reference proteome</keyword>
<dbReference type="GO" id="GO:0000428">
    <property type="term" value="C:DNA-directed RNA polymerase complex"/>
    <property type="evidence" value="ECO:0007669"/>
    <property type="project" value="UniProtKB-KW"/>
</dbReference>
<organism evidence="7 8">
    <name type="scientific">Ceratopteris richardii</name>
    <name type="common">Triangle waterfern</name>
    <dbReference type="NCBI Taxonomy" id="49495"/>
    <lineage>
        <taxon>Eukaryota</taxon>
        <taxon>Viridiplantae</taxon>
        <taxon>Streptophyta</taxon>
        <taxon>Embryophyta</taxon>
        <taxon>Tracheophyta</taxon>
        <taxon>Polypodiopsida</taxon>
        <taxon>Polypodiidae</taxon>
        <taxon>Polypodiales</taxon>
        <taxon>Pteridineae</taxon>
        <taxon>Pteridaceae</taxon>
        <taxon>Parkerioideae</taxon>
        <taxon>Ceratopteris</taxon>
    </lineage>
</organism>
<evidence type="ECO:0000256" key="2">
    <source>
        <dbReference type="ARBA" id="ARBA00022478"/>
    </source>
</evidence>
<evidence type="ECO:0000256" key="5">
    <source>
        <dbReference type="ARBA" id="ARBA00023163"/>
    </source>
</evidence>
<dbReference type="Pfam" id="PF04997">
    <property type="entry name" value="RNA_pol_Rpb1_1"/>
    <property type="match status" value="1"/>
</dbReference>
<dbReference type="OMA" id="THGWFSK"/>
<evidence type="ECO:0000256" key="3">
    <source>
        <dbReference type="ARBA" id="ARBA00022679"/>
    </source>
</evidence>
<dbReference type="AlphaFoldDB" id="A0A8T2S2C8"/>
<evidence type="ECO:0000259" key="6">
    <source>
        <dbReference type="Pfam" id="PF04997"/>
    </source>
</evidence>
<dbReference type="GO" id="GO:0003677">
    <property type="term" value="F:DNA binding"/>
    <property type="evidence" value="ECO:0007669"/>
    <property type="project" value="InterPro"/>
</dbReference>
<evidence type="ECO:0000256" key="4">
    <source>
        <dbReference type="ARBA" id="ARBA00022695"/>
    </source>
</evidence>
<dbReference type="InterPro" id="IPR007080">
    <property type="entry name" value="RNA_pol_Rpb1_1"/>
</dbReference>
<dbReference type="EC" id="2.7.7.6" evidence="1"/>
<dbReference type="OrthoDB" id="1862828at2759"/>
<dbReference type="Gene3D" id="4.10.860.120">
    <property type="entry name" value="RNA polymerase II, clamp domain"/>
    <property type="match status" value="1"/>
</dbReference>
<proteinExistence type="predicted"/>
<dbReference type="InterPro" id="IPR044893">
    <property type="entry name" value="RNA_pol_Rpb1_clamp_domain"/>
</dbReference>
<sequence length="222" mass="25272">MIHRTNYKQLRIGLASPEQILTWAEQKLPNGDIVGQTHKPERDGSFCERIFGPIKSGVCACGNYQSINNEDTSSTFCKQCGVEFTDSQVRRYQMGYIKLVCPVTHGWFSKRVPSYIANSLAKPLKELESLLFEPDEKKYLCPILGGQPTYPNLFLARPVAERPTLLRLRGLFNYEDRSWKNILPIFFSTRNYETLQKNEIATRADAIKKGLASLDLHGIVLL</sequence>
<evidence type="ECO:0000313" key="7">
    <source>
        <dbReference type="EMBL" id="KAH7302642.1"/>
    </source>
</evidence>
<dbReference type="GO" id="GO:0006351">
    <property type="term" value="P:DNA-templated transcription"/>
    <property type="evidence" value="ECO:0007669"/>
    <property type="project" value="InterPro"/>
</dbReference>
<protein>
    <recommendedName>
        <fullName evidence="1">DNA-directed RNA polymerase</fullName>
        <ecNumber evidence="1">2.7.7.6</ecNumber>
    </recommendedName>
</protein>
<comment type="caution">
    <text evidence="7">The sequence shown here is derived from an EMBL/GenBank/DDBJ whole genome shotgun (WGS) entry which is preliminary data.</text>
</comment>
<evidence type="ECO:0000313" key="8">
    <source>
        <dbReference type="Proteomes" id="UP000825935"/>
    </source>
</evidence>
<keyword evidence="3" id="KW-0808">Transferase</keyword>
<dbReference type="GO" id="GO:0003899">
    <property type="term" value="F:DNA-directed RNA polymerase activity"/>
    <property type="evidence" value="ECO:0007669"/>
    <property type="project" value="UniProtKB-EC"/>
</dbReference>
<name>A0A8T2S2C8_CERRI</name>
<dbReference type="EMBL" id="CM035428">
    <property type="protein sequence ID" value="KAH7302642.1"/>
    <property type="molecule type" value="Genomic_DNA"/>
</dbReference>
<reference evidence="7 8" key="1">
    <citation type="submission" date="2021-08" db="EMBL/GenBank/DDBJ databases">
        <title>WGS assembly of Ceratopteris richardii.</title>
        <authorList>
            <person name="Marchant D.B."/>
            <person name="Chen G."/>
            <person name="Jenkins J."/>
            <person name="Shu S."/>
            <person name="Leebens-Mack J."/>
            <person name="Grimwood J."/>
            <person name="Schmutz J."/>
            <person name="Soltis P."/>
            <person name="Soltis D."/>
            <person name="Chen Z.-H."/>
        </authorList>
    </citation>
    <scope>NUCLEOTIDE SEQUENCE [LARGE SCALE GENOMIC DNA]</scope>
    <source>
        <strain evidence="7">Whitten #5841</strain>
        <tissue evidence="7">Leaf</tissue>
    </source>
</reference>
<gene>
    <name evidence="7" type="ORF">KP509_23G081100</name>
</gene>
<keyword evidence="2" id="KW-0240">DNA-directed RNA polymerase</keyword>
<feature type="domain" description="RNA polymerase Rpb1" evidence="6">
    <location>
        <begin position="7"/>
        <end position="140"/>
    </location>
</feature>
<accession>A0A8T2S2C8</accession>